<dbReference type="EMBL" id="JAYKXH010000013">
    <property type="protein sequence ID" value="KAK7148510.1"/>
    <property type="molecule type" value="Genomic_DNA"/>
</dbReference>
<proteinExistence type="predicted"/>
<gene>
    <name evidence="1" type="ORF">R3I93_012750</name>
</gene>
<dbReference type="Proteomes" id="UP001364617">
    <property type="component" value="Unassembled WGS sequence"/>
</dbReference>
<sequence length="21" mass="2279">MSTFMLASDSSMLKEVCLVSV</sequence>
<accession>A0AAN9CU86</accession>
<evidence type="ECO:0000313" key="1">
    <source>
        <dbReference type="EMBL" id="KAK7148510.1"/>
    </source>
</evidence>
<comment type="caution">
    <text evidence="1">The sequence shown here is derived from an EMBL/GenBank/DDBJ whole genome shotgun (WGS) entry which is preliminary data.</text>
</comment>
<organism evidence="1 2">
    <name type="scientific">Phoxinus phoxinus</name>
    <name type="common">Eurasian minnow</name>
    <dbReference type="NCBI Taxonomy" id="58324"/>
    <lineage>
        <taxon>Eukaryota</taxon>
        <taxon>Metazoa</taxon>
        <taxon>Chordata</taxon>
        <taxon>Craniata</taxon>
        <taxon>Vertebrata</taxon>
        <taxon>Euteleostomi</taxon>
        <taxon>Actinopterygii</taxon>
        <taxon>Neopterygii</taxon>
        <taxon>Teleostei</taxon>
        <taxon>Ostariophysi</taxon>
        <taxon>Cypriniformes</taxon>
        <taxon>Leuciscidae</taxon>
        <taxon>Phoxininae</taxon>
        <taxon>Phoxinus</taxon>
    </lineage>
</organism>
<dbReference type="AlphaFoldDB" id="A0AAN9CU86"/>
<evidence type="ECO:0000313" key="2">
    <source>
        <dbReference type="Proteomes" id="UP001364617"/>
    </source>
</evidence>
<keyword evidence="2" id="KW-1185">Reference proteome</keyword>
<protein>
    <submittedName>
        <fullName evidence="1">Uncharacterized protein</fullName>
    </submittedName>
</protein>
<reference evidence="1 2" key="1">
    <citation type="submission" date="2024-02" db="EMBL/GenBank/DDBJ databases">
        <title>Chromosome-level genome assembly of the Eurasian Minnow (Phoxinus phoxinus).</title>
        <authorList>
            <person name="Oriowo T.O."/>
            <person name="Martin S."/>
            <person name="Stange M."/>
            <person name="Chrysostomakis Y."/>
            <person name="Brown T."/>
            <person name="Winkler S."/>
            <person name="Kukowka S."/>
            <person name="Myers E.W."/>
            <person name="Bohne A."/>
        </authorList>
    </citation>
    <scope>NUCLEOTIDE SEQUENCE [LARGE SCALE GENOMIC DNA]</scope>
    <source>
        <strain evidence="1">ZFMK-TIS-60720</strain>
        <tissue evidence="1">Whole Organism</tissue>
    </source>
</reference>
<name>A0AAN9CU86_9TELE</name>